<feature type="transmembrane region" description="Helical" evidence="26">
    <location>
        <begin position="340"/>
        <end position="361"/>
    </location>
</feature>
<dbReference type="InterPro" id="IPR011701">
    <property type="entry name" value="MFS"/>
</dbReference>
<dbReference type="AlphaFoldDB" id="A0A388LCA7"/>
<dbReference type="PANTHER" id="PTHR23512:SF3">
    <property type="entry name" value="MAJOR FACILITATOR SUPERFAMILY DOMAIN-CONTAINING PROTEIN 1"/>
    <property type="match status" value="1"/>
</dbReference>
<feature type="compositionally biased region" description="Gly residues" evidence="25">
    <location>
        <begin position="232"/>
        <end position="244"/>
    </location>
</feature>
<keyword evidence="28" id="KW-1185">Reference proteome</keyword>
<organism evidence="27 28">
    <name type="scientific">Chara braunii</name>
    <name type="common">Braun's stonewort</name>
    <dbReference type="NCBI Taxonomy" id="69332"/>
    <lineage>
        <taxon>Eukaryota</taxon>
        <taxon>Viridiplantae</taxon>
        <taxon>Streptophyta</taxon>
        <taxon>Charophyceae</taxon>
        <taxon>Charales</taxon>
        <taxon>Characeae</taxon>
        <taxon>Chara</taxon>
    </lineage>
</organism>
<feature type="transmembrane region" description="Helical" evidence="26">
    <location>
        <begin position="425"/>
        <end position="448"/>
    </location>
</feature>
<evidence type="ECO:0000256" key="24">
    <source>
        <dbReference type="ARBA" id="ARBA00046376"/>
    </source>
</evidence>
<evidence type="ECO:0000256" key="11">
    <source>
        <dbReference type="ARBA" id="ARBA00044884"/>
    </source>
</evidence>
<feature type="transmembrane region" description="Helical" evidence="26">
    <location>
        <begin position="454"/>
        <end position="479"/>
    </location>
</feature>
<evidence type="ECO:0000256" key="15">
    <source>
        <dbReference type="ARBA" id="ARBA00044899"/>
    </source>
</evidence>
<keyword evidence="6 26" id="KW-0472">Membrane</keyword>
<evidence type="ECO:0000256" key="21">
    <source>
        <dbReference type="ARBA" id="ARBA00044985"/>
    </source>
</evidence>
<dbReference type="STRING" id="69332.A0A388LCA7"/>
<evidence type="ECO:0000313" key="28">
    <source>
        <dbReference type="Proteomes" id="UP000265515"/>
    </source>
</evidence>
<accession>A0A388LCA7</accession>
<comment type="caution">
    <text evidence="27">The sequence shown here is derived from an EMBL/GenBank/DDBJ whole genome shotgun (WGS) entry which is preliminary data.</text>
</comment>
<keyword evidence="7" id="KW-0458">Lysosome</keyword>
<comment type="catalytic activity">
    <reaction evidence="12">
        <text>L-lysyl-L-alpha-amino acid(out) = L-lysyl-L-alpha-amino acid(in)</text>
        <dbReference type="Rhea" id="RHEA:79387"/>
        <dbReference type="ChEBI" id="CHEBI:229965"/>
    </reaction>
</comment>
<evidence type="ECO:0000256" key="3">
    <source>
        <dbReference type="ARBA" id="ARBA00022448"/>
    </source>
</evidence>
<comment type="catalytic activity">
    <reaction evidence="20">
        <text>L-lysyl-glycine(out) = L-lysyl-glycine(in)</text>
        <dbReference type="Rhea" id="RHEA:79407"/>
        <dbReference type="ChEBI" id="CHEBI:191202"/>
    </reaction>
</comment>
<dbReference type="SUPFAM" id="SSF103473">
    <property type="entry name" value="MFS general substrate transporter"/>
    <property type="match status" value="1"/>
</dbReference>
<evidence type="ECO:0000256" key="1">
    <source>
        <dbReference type="ARBA" id="ARBA00004155"/>
    </source>
</evidence>
<proteinExistence type="inferred from homology"/>
<keyword evidence="4 26" id="KW-0812">Transmembrane</keyword>
<evidence type="ECO:0000256" key="13">
    <source>
        <dbReference type="ARBA" id="ARBA00044893"/>
    </source>
</evidence>
<evidence type="ECO:0000256" key="25">
    <source>
        <dbReference type="SAM" id="MobiDB-lite"/>
    </source>
</evidence>
<dbReference type="Gene3D" id="1.20.1250.20">
    <property type="entry name" value="MFS general substrate transporter like domains"/>
    <property type="match status" value="2"/>
</dbReference>
<feature type="transmembrane region" description="Helical" evidence="26">
    <location>
        <begin position="33"/>
        <end position="55"/>
    </location>
</feature>
<evidence type="ECO:0000256" key="7">
    <source>
        <dbReference type="ARBA" id="ARBA00023228"/>
    </source>
</evidence>
<dbReference type="OrthoDB" id="424834at2759"/>
<evidence type="ECO:0000256" key="12">
    <source>
        <dbReference type="ARBA" id="ARBA00044891"/>
    </source>
</evidence>
<dbReference type="PANTHER" id="PTHR23512">
    <property type="entry name" value="MAJOR FACILITATOR SUPERFAMILY DOMAIN-CONTAINING PROTEIN 1"/>
    <property type="match status" value="1"/>
</dbReference>
<evidence type="ECO:0000256" key="5">
    <source>
        <dbReference type="ARBA" id="ARBA00022989"/>
    </source>
</evidence>
<comment type="subcellular location">
    <subcellularLocation>
        <location evidence="1">Lysosome membrane</location>
        <topology evidence="1">Multi-pass membrane protein</topology>
    </subcellularLocation>
</comment>
<evidence type="ECO:0000256" key="23">
    <source>
        <dbReference type="ARBA" id="ARBA00045709"/>
    </source>
</evidence>
<evidence type="ECO:0000313" key="27">
    <source>
        <dbReference type="EMBL" id="GBG79941.1"/>
    </source>
</evidence>
<comment type="catalytic activity">
    <reaction evidence="16">
        <text>L-lysyl-L-lysine(out) = L-lysyl-L-lysine(in)</text>
        <dbReference type="Rhea" id="RHEA:79403"/>
        <dbReference type="ChEBI" id="CHEBI:229956"/>
    </reaction>
</comment>
<evidence type="ECO:0000256" key="2">
    <source>
        <dbReference type="ARBA" id="ARBA00008335"/>
    </source>
</evidence>
<keyword evidence="3" id="KW-0813">Transport</keyword>
<dbReference type="GO" id="GO:0022857">
    <property type="term" value="F:transmembrane transporter activity"/>
    <property type="evidence" value="ECO:0007669"/>
    <property type="project" value="InterPro"/>
</dbReference>
<sequence>MLYTVYSIPNLLLPLCGGLLIDRIGNSWSNIGFNLFVVVGQGLFAGGVTWGAYPISLIGRAVFGIGGESACVVQSKILAIWFQGKEMAFAMGLGMTVSRFGSVVNDWLCPYIYKHSGARVLPSFIRSANNPSLAIWVGFILMVLSFATTIAYALLERSTEAYFDAKKKNCRGLTSSSSSASSSPFPRPFVSRKGTGASGLSSLQAPLLSQASSSEEEEKENGPSRRSQRAGATGGEGTGGGGGVAAAAAAGERPEGGEGTGGAGGGPGGVGREGEKQKRQLRGEDLEVATISLEQFRLLGGCYWLLTISCVVLYSAVLPFNNIAGELLMTKWGLTLDKTGFLISIPYLIAVLASPFLGIAIDLFGCRAALLVLASLALLFTHLSIAFTYINPAISLTTMGFAYSVYASAIWPSVALVVDSSALGLAYGLITASQNGGLGVVPIIVGAIRDATGSYIAVEVFFASLALVGLVIAIILNVVDARSGGVLNKKSCSSSSPLLHLPDVEDAGRSCASPYLQGRSCASPYLPTFDDVDEAQVVWEIKEGTRGLWSEEEPLLQQQQQQQQEQQIMRQQRHGQQ</sequence>
<evidence type="ECO:0000256" key="14">
    <source>
        <dbReference type="ARBA" id="ARBA00044898"/>
    </source>
</evidence>
<comment type="catalytic activity">
    <reaction evidence="17">
        <text>L-arginyl-glycine(out) = L-arginyl-glycine(in)</text>
        <dbReference type="Rhea" id="RHEA:79391"/>
        <dbReference type="ChEBI" id="CHEBI:229955"/>
    </reaction>
</comment>
<comment type="subunit">
    <text evidence="24">Homodimer. Interacts with lysosomal protein GLMP (via lumenal domain); the interaction starts while both proteins are still in the endoplasmic reticulum and is required for stabilization of MFSD1 in lysosomes but has no direct effect on its targeting to lysosomes or transporter activity.</text>
</comment>
<keyword evidence="5 26" id="KW-1133">Transmembrane helix</keyword>
<feature type="region of interest" description="Disordered" evidence="25">
    <location>
        <begin position="173"/>
        <end position="279"/>
    </location>
</feature>
<dbReference type="Proteomes" id="UP000265515">
    <property type="component" value="Unassembled WGS sequence"/>
</dbReference>
<comment type="catalytic activity">
    <reaction evidence="8">
        <text>L-lysyl-L-alanine(out) = L-lysyl-L-alanine(in)</text>
        <dbReference type="Rhea" id="RHEA:79399"/>
        <dbReference type="ChEBI" id="CHEBI:229954"/>
    </reaction>
</comment>
<feature type="transmembrane region" description="Helical" evidence="26">
    <location>
        <begin position="396"/>
        <end position="418"/>
    </location>
</feature>
<comment type="catalytic activity">
    <reaction evidence="19">
        <text>L-alanyl-L-lysine(out) = L-alanyl-L-lysine(in)</text>
        <dbReference type="Rhea" id="RHEA:79415"/>
        <dbReference type="ChEBI" id="CHEBI:192470"/>
    </reaction>
</comment>
<comment type="catalytic activity">
    <reaction evidence="9">
        <text>L-histidyl-glycine(out) = L-histidyl-glycine(in)</text>
        <dbReference type="Rhea" id="RHEA:79395"/>
        <dbReference type="ChEBI" id="CHEBI:229957"/>
    </reaction>
</comment>
<evidence type="ECO:0000256" key="19">
    <source>
        <dbReference type="ARBA" id="ARBA00044919"/>
    </source>
</evidence>
<evidence type="ECO:0000256" key="4">
    <source>
        <dbReference type="ARBA" id="ARBA00022692"/>
    </source>
</evidence>
<name>A0A388LCA7_CHABU</name>
<comment type="catalytic activity">
    <reaction evidence="10">
        <text>L-alpha-aminoacyl-L-arginine(out) = L-alpha-aminoacyl-L-arginine(in)</text>
        <dbReference type="Rhea" id="RHEA:79367"/>
        <dbReference type="ChEBI" id="CHEBI:229968"/>
    </reaction>
</comment>
<comment type="catalytic activity">
    <reaction evidence="13">
        <text>L-alpha-aminoacyl-L-lysine(out) = L-alpha-aminoacyl-L-lysine(in)</text>
        <dbReference type="Rhea" id="RHEA:79383"/>
        <dbReference type="ChEBI" id="CHEBI:229966"/>
    </reaction>
</comment>
<feature type="transmembrane region" description="Helical" evidence="26">
    <location>
        <begin position="133"/>
        <end position="155"/>
    </location>
</feature>
<evidence type="ECO:0000256" key="10">
    <source>
        <dbReference type="ARBA" id="ARBA00044881"/>
    </source>
</evidence>
<reference evidence="27 28" key="1">
    <citation type="journal article" date="2018" name="Cell">
        <title>The Chara Genome: Secondary Complexity and Implications for Plant Terrestrialization.</title>
        <authorList>
            <person name="Nishiyama T."/>
            <person name="Sakayama H."/>
            <person name="Vries J.D."/>
            <person name="Buschmann H."/>
            <person name="Saint-Marcoux D."/>
            <person name="Ullrich K.K."/>
            <person name="Haas F.B."/>
            <person name="Vanderstraeten L."/>
            <person name="Becker D."/>
            <person name="Lang D."/>
            <person name="Vosolsobe S."/>
            <person name="Rombauts S."/>
            <person name="Wilhelmsson P.K.I."/>
            <person name="Janitza P."/>
            <person name="Kern R."/>
            <person name="Heyl A."/>
            <person name="Rumpler F."/>
            <person name="Villalobos L.I.A.C."/>
            <person name="Clay J.M."/>
            <person name="Skokan R."/>
            <person name="Toyoda A."/>
            <person name="Suzuki Y."/>
            <person name="Kagoshima H."/>
            <person name="Schijlen E."/>
            <person name="Tajeshwar N."/>
            <person name="Catarino B."/>
            <person name="Hetherington A.J."/>
            <person name="Saltykova A."/>
            <person name="Bonnot C."/>
            <person name="Breuninger H."/>
            <person name="Symeonidi A."/>
            <person name="Radhakrishnan G.V."/>
            <person name="Van Nieuwerburgh F."/>
            <person name="Deforce D."/>
            <person name="Chang C."/>
            <person name="Karol K.G."/>
            <person name="Hedrich R."/>
            <person name="Ulvskov P."/>
            <person name="Glockner G."/>
            <person name="Delwiche C.F."/>
            <person name="Petrasek J."/>
            <person name="Van de Peer Y."/>
            <person name="Friml J."/>
            <person name="Beilby M."/>
            <person name="Dolan L."/>
            <person name="Kohara Y."/>
            <person name="Sugano S."/>
            <person name="Fujiyama A."/>
            <person name="Delaux P.-M."/>
            <person name="Quint M."/>
            <person name="TheiBen G."/>
            <person name="Hagemann M."/>
            <person name="Harholt J."/>
            <person name="Dunand C."/>
            <person name="Zachgo S."/>
            <person name="Langdale J."/>
            <person name="Maumus F."/>
            <person name="Straeten D.V.D."/>
            <person name="Gould S.B."/>
            <person name="Rensing S.A."/>
        </authorList>
    </citation>
    <scope>NUCLEOTIDE SEQUENCE [LARGE SCALE GENOMIC DNA]</scope>
    <source>
        <strain evidence="27 28">S276</strain>
    </source>
</reference>
<feature type="region of interest" description="Disordered" evidence="25">
    <location>
        <begin position="553"/>
        <end position="577"/>
    </location>
</feature>
<evidence type="ECO:0000256" key="9">
    <source>
        <dbReference type="ARBA" id="ARBA00044878"/>
    </source>
</evidence>
<dbReference type="Pfam" id="PF07690">
    <property type="entry name" value="MFS_1"/>
    <property type="match status" value="2"/>
</dbReference>
<dbReference type="InterPro" id="IPR052187">
    <property type="entry name" value="MFSD1"/>
</dbReference>
<dbReference type="OMA" id="CVLYYSA"/>
<dbReference type="InterPro" id="IPR036259">
    <property type="entry name" value="MFS_trans_sf"/>
</dbReference>
<feature type="compositionally biased region" description="Low complexity" evidence="25">
    <location>
        <begin position="557"/>
        <end position="570"/>
    </location>
</feature>
<comment type="catalytic activity">
    <reaction evidence="18">
        <text>L-histidyl-L-alpha-amino acid(out) = L-histidyl-L-alpha-amino acid(in)</text>
        <dbReference type="Rhea" id="RHEA:79379"/>
        <dbReference type="ChEBI" id="CHEBI:229964"/>
    </reaction>
</comment>
<comment type="catalytic activity">
    <reaction evidence="15">
        <text>L-arginyl-L-alpha-amino acid(out) = L-arginyl-L-alpha-amino acid(in)</text>
        <dbReference type="Rhea" id="RHEA:79371"/>
        <dbReference type="ChEBI" id="CHEBI:84315"/>
    </reaction>
</comment>
<comment type="catalytic activity">
    <reaction evidence="11">
        <text>L-alpha-aminoacyl-L-histidine(out) = L-alpha-aminoacyl-L-histidine(in)</text>
        <dbReference type="Rhea" id="RHEA:79375"/>
        <dbReference type="ChEBI" id="CHEBI:229967"/>
    </reaction>
</comment>
<feature type="transmembrane region" description="Helical" evidence="26">
    <location>
        <begin position="368"/>
        <end position="390"/>
    </location>
</feature>
<evidence type="ECO:0000256" key="20">
    <source>
        <dbReference type="ARBA" id="ARBA00044924"/>
    </source>
</evidence>
<protein>
    <recommendedName>
        <fullName evidence="21">Lysosomal dipeptide transporter MFSD1</fullName>
    </recommendedName>
    <alternativeName>
        <fullName evidence="22">Major facilitator superfamily domain-containing protein 1</fullName>
    </alternativeName>
</protein>
<evidence type="ECO:0000256" key="6">
    <source>
        <dbReference type="ARBA" id="ARBA00023136"/>
    </source>
</evidence>
<evidence type="ECO:0000256" key="22">
    <source>
        <dbReference type="ARBA" id="ARBA00045018"/>
    </source>
</evidence>
<evidence type="ECO:0000256" key="26">
    <source>
        <dbReference type="SAM" id="Phobius"/>
    </source>
</evidence>
<dbReference type="Gramene" id="GBG79941">
    <property type="protein sequence ID" value="GBG79941"/>
    <property type="gene ID" value="CBR_g30205"/>
</dbReference>
<gene>
    <name evidence="27" type="ORF">CBR_g30205</name>
</gene>
<comment type="function">
    <text evidence="23">Lysosomal dipeptide uniporter that selectively exports lysine, arginine or histidine-containing dipeptides with a net positive charge from the lysosome lumen into the cytosol. Could play a role in a specific type of protein O-glycosylation indirectly regulating macrophages migration and tissue invasion. Also essential for liver homeostasis.</text>
</comment>
<dbReference type="GO" id="GO:0005765">
    <property type="term" value="C:lysosomal membrane"/>
    <property type="evidence" value="ECO:0007669"/>
    <property type="project" value="UniProtKB-SubCell"/>
</dbReference>
<feature type="transmembrane region" description="Helical" evidence="26">
    <location>
        <begin position="302"/>
        <end position="320"/>
    </location>
</feature>
<evidence type="ECO:0000256" key="18">
    <source>
        <dbReference type="ARBA" id="ARBA00044912"/>
    </source>
</evidence>
<comment type="similarity">
    <text evidence="2">Belongs to the major facilitator superfamily.</text>
</comment>
<evidence type="ECO:0000256" key="16">
    <source>
        <dbReference type="ARBA" id="ARBA00044900"/>
    </source>
</evidence>
<feature type="compositionally biased region" description="Gly residues" evidence="25">
    <location>
        <begin position="257"/>
        <end position="271"/>
    </location>
</feature>
<evidence type="ECO:0000256" key="17">
    <source>
        <dbReference type="ARBA" id="ARBA00044903"/>
    </source>
</evidence>
<evidence type="ECO:0000256" key="8">
    <source>
        <dbReference type="ARBA" id="ARBA00044876"/>
    </source>
</evidence>
<comment type="catalytic activity">
    <reaction evidence="14">
        <text>L-aspartyl-L-lysine(out) = L-aspartyl-L-lysine(in)</text>
        <dbReference type="Rhea" id="RHEA:79411"/>
        <dbReference type="ChEBI" id="CHEBI:229953"/>
    </reaction>
</comment>
<dbReference type="EMBL" id="BFEA01000332">
    <property type="protein sequence ID" value="GBG79941.1"/>
    <property type="molecule type" value="Genomic_DNA"/>
</dbReference>
<feature type="compositionally biased region" description="Low complexity" evidence="25">
    <location>
        <begin position="198"/>
        <end position="213"/>
    </location>
</feature>